<evidence type="ECO:0000313" key="2">
    <source>
        <dbReference type="EMBL" id="MFC4309513.1"/>
    </source>
</evidence>
<keyword evidence="3" id="KW-1185">Reference proteome</keyword>
<comment type="caution">
    <text evidence="2">The sequence shown here is derived from an EMBL/GenBank/DDBJ whole genome shotgun (WGS) entry which is preliminary data.</text>
</comment>
<feature type="region of interest" description="Disordered" evidence="1">
    <location>
        <begin position="108"/>
        <end position="127"/>
    </location>
</feature>
<sequence length="127" mass="14225">MDVRFSGQALYCQISRAELETLSSGRSVDLIVSLPRHRSFRVSLRPSIMSADRGGWQLESDPTGIWLTIPRAELEQLGQTETFAERLMREFPVSSTQQIQVILEAVPDTQPDESSVIEITPPHDSAE</sequence>
<proteinExistence type="predicted"/>
<dbReference type="EMBL" id="JBHSDU010000003">
    <property type="protein sequence ID" value="MFC4309513.1"/>
    <property type="molecule type" value="Genomic_DNA"/>
</dbReference>
<evidence type="ECO:0000256" key="1">
    <source>
        <dbReference type="SAM" id="MobiDB-lite"/>
    </source>
</evidence>
<accession>A0ABV8SR98</accession>
<organism evidence="2 3">
    <name type="scientific">Steroidobacter flavus</name>
    <dbReference type="NCBI Taxonomy" id="1842136"/>
    <lineage>
        <taxon>Bacteria</taxon>
        <taxon>Pseudomonadati</taxon>
        <taxon>Pseudomonadota</taxon>
        <taxon>Gammaproteobacteria</taxon>
        <taxon>Steroidobacterales</taxon>
        <taxon>Steroidobacteraceae</taxon>
        <taxon>Steroidobacter</taxon>
    </lineage>
</organism>
<evidence type="ECO:0000313" key="3">
    <source>
        <dbReference type="Proteomes" id="UP001595904"/>
    </source>
</evidence>
<name>A0ABV8SR98_9GAMM</name>
<dbReference type="RefSeq" id="WP_380596561.1">
    <property type="nucleotide sequence ID" value="NZ_JBHSDU010000003.1"/>
</dbReference>
<protein>
    <submittedName>
        <fullName evidence="2">Uncharacterized protein</fullName>
    </submittedName>
</protein>
<dbReference type="Proteomes" id="UP001595904">
    <property type="component" value="Unassembled WGS sequence"/>
</dbReference>
<gene>
    <name evidence="2" type="ORF">ACFPN2_10525</name>
</gene>
<reference evidence="3" key="1">
    <citation type="journal article" date="2019" name="Int. J. Syst. Evol. Microbiol.">
        <title>The Global Catalogue of Microorganisms (GCM) 10K type strain sequencing project: providing services to taxonomists for standard genome sequencing and annotation.</title>
        <authorList>
            <consortium name="The Broad Institute Genomics Platform"/>
            <consortium name="The Broad Institute Genome Sequencing Center for Infectious Disease"/>
            <person name="Wu L."/>
            <person name="Ma J."/>
        </authorList>
    </citation>
    <scope>NUCLEOTIDE SEQUENCE [LARGE SCALE GENOMIC DNA]</scope>
    <source>
        <strain evidence="3">CGMCC 1.10759</strain>
    </source>
</reference>